<feature type="binding site" evidence="12">
    <location>
        <position position="72"/>
    </location>
    <ligand>
        <name>S-adenosyl-L-methionine</name>
        <dbReference type="ChEBI" id="CHEBI:59789"/>
    </ligand>
</feature>
<evidence type="ECO:0000256" key="12">
    <source>
        <dbReference type="PIRSR" id="PIRSR016958-1"/>
    </source>
</evidence>
<evidence type="ECO:0000256" key="4">
    <source>
        <dbReference type="ARBA" id="ARBA00022691"/>
    </source>
</evidence>
<organism evidence="13 14">
    <name type="scientific">Coemansia reversa (strain ATCC 12441 / NRRL 1564)</name>
    <dbReference type="NCBI Taxonomy" id="763665"/>
    <lineage>
        <taxon>Eukaryota</taxon>
        <taxon>Fungi</taxon>
        <taxon>Fungi incertae sedis</taxon>
        <taxon>Zoopagomycota</taxon>
        <taxon>Kickxellomycotina</taxon>
        <taxon>Kickxellomycetes</taxon>
        <taxon>Kickxellales</taxon>
        <taxon>Kickxellaceae</taxon>
        <taxon>Coemansia</taxon>
    </lineage>
</organism>
<evidence type="ECO:0000256" key="2">
    <source>
        <dbReference type="ARBA" id="ARBA00022603"/>
    </source>
</evidence>
<keyword evidence="14" id="KW-1185">Reference proteome</keyword>
<evidence type="ECO:0000256" key="11">
    <source>
        <dbReference type="ARBA" id="ARBA00082558"/>
    </source>
</evidence>
<dbReference type="EC" id="2.1.1.244" evidence="5"/>
<feature type="binding site" evidence="12">
    <location>
        <begin position="125"/>
        <end position="126"/>
    </location>
    <ligand>
        <name>S-adenosyl-L-methionine</name>
        <dbReference type="ChEBI" id="CHEBI:59789"/>
    </ligand>
</feature>
<comment type="catalytic activity">
    <reaction evidence="8">
        <text>N-terminal L-seryl-L-prolyl-L-lysyl-[protein] + 3 S-adenosyl-L-methionine = N-terminal N,N,N-trimethyl-L-seryl-L-prolyl-L-lysyl-[protein] + 3 S-adenosyl-L-homocysteine + 3 H(+)</text>
        <dbReference type="Rhea" id="RHEA:54724"/>
        <dbReference type="Rhea" id="RHEA-COMP:13789"/>
        <dbReference type="Rhea" id="RHEA-COMP:13973"/>
        <dbReference type="ChEBI" id="CHEBI:15378"/>
        <dbReference type="ChEBI" id="CHEBI:57856"/>
        <dbReference type="ChEBI" id="CHEBI:59789"/>
        <dbReference type="ChEBI" id="CHEBI:138061"/>
        <dbReference type="ChEBI" id="CHEBI:138317"/>
        <dbReference type="EC" id="2.1.1.244"/>
    </reaction>
</comment>
<evidence type="ECO:0000313" key="13">
    <source>
        <dbReference type="EMBL" id="PIA18475.1"/>
    </source>
</evidence>
<dbReference type="CDD" id="cd02440">
    <property type="entry name" value="AdoMet_MTases"/>
    <property type="match status" value="1"/>
</dbReference>
<dbReference type="Proteomes" id="UP000242474">
    <property type="component" value="Unassembled WGS sequence"/>
</dbReference>
<feature type="binding site" evidence="12">
    <location>
        <position position="77"/>
    </location>
    <ligand>
        <name>S-adenosyl-L-methionine</name>
        <dbReference type="ChEBI" id="CHEBI:59789"/>
    </ligand>
</feature>
<dbReference type="GO" id="GO:0032259">
    <property type="term" value="P:methylation"/>
    <property type="evidence" value="ECO:0007669"/>
    <property type="project" value="UniProtKB-KW"/>
</dbReference>
<dbReference type="FunFam" id="3.40.50.150:FF:000025">
    <property type="entry name" value="N-terminal Xaa-Pro-Lys N-methyltransferase 1"/>
    <property type="match status" value="1"/>
</dbReference>
<accession>A0A2G5BHK5</accession>
<evidence type="ECO:0000256" key="8">
    <source>
        <dbReference type="ARBA" id="ARBA00047306"/>
    </source>
</evidence>
<dbReference type="Gene3D" id="3.40.50.150">
    <property type="entry name" value="Vaccinia Virus protein VP39"/>
    <property type="match status" value="1"/>
</dbReference>
<comment type="similarity">
    <text evidence="1">Belongs to the methyltransferase superfamily. NTM1 family.</text>
</comment>
<evidence type="ECO:0000256" key="1">
    <source>
        <dbReference type="ARBA" id="ARBA00009059"/>
    </source>
</evidence>
<dbReference type="PANTHER" id="PTHR12753:SF0">
    <property type="entry name" value="ALPHA N-TERMINAL PROTEIN METHYLTRANSFERASE 1"/>
    <property type="match status" value="1"/>
</dbReference>
<dbReference type="SUPFAM" id="SSF53335">
    <property type="entry name" value="S-adenosyl-L-methionine-dependent methyltransferases"/>
    <property type="match status" value="1"/>
</dbReference>
<name>A0A2G5BHK5_COERN</name>
<keyword evidence="3 13" id="KW-0808">Transferase</keyword>
<feature type="binding site" evidence="12">
    <location>
        <position position="141"/>
    </location>
    <ligand>
        <name>S-adenosyl-L-methionine</name>
        <dbReference type="ChEBI" id="CHEBI:59789"/>
    </ligand>
</feature>
<evidence type="ECO:0000256" key="7">
    <source>
        <dbReference type="ARBA" id="ARBA00043129"/>
    </source>
</evidence>
<dbReference type="OrthoDB" id="1298661at2759"/>
<dbReference type="Pfam" id="PF05891">
    <property type="entry name" value="Methyltransf_PK"/>
    <property type="match status" value="1"/>
</dbReference>
<keyword evidence="2 13" id="KW-0489">Methyltransferase</keyword>
<dbReference type="InterPro" id="IPR029063">
    <property type="entry name" value="SAM-dependent_MTases_sf"/>
</dbReference>
<dbReference type="PIRSF" id="PIRSF016958">
    <property type="entry name" value="DUF858_MeTrfase_lik"/>
    <property type="match status" value="1"/>
</dbReference>
<gene>
    <name evidence="13" type="ORF">COEREDRAFT_70569</name>
</gene>
<proteinExistence type="inferred from homology"/>
<evidence type="ECO:0000256" key="5">
    <source>
        <dbReference type="ARBA" id="ARBA00039112"/>
    </source>
</evidence>
<evidence type="ECO:0000256" key="9">
    <source>
        <dbReference type="ARBA" id="ARBA00047885"/>
    </source>
</evidence>
<evidence type="ECO:0000313" key="14">
    <source>
        <dbReference type="Proteomes" id="UP000242474"/>
    </source>
</evidence>
<evidence type="ECO:0000256" key="10">
    <source>
        <dbReference type="ARBA" id="ARBA00048167"/>
    </source>
</evidence>
<evidence type="ECO:0000256" key="3">
    <source>
        <dbReference type="ARBA" id="ARBA00022679"/>
    </source>
</evidence>
<sequence length="234" mass="26321">MSNLYRRKFIPTKTWYEDADKYWKTVPSSIDGMLGGLEVVHSPDVRDSLKFLAKILSSTSAPVGSAYACDCGSGIGRVTKHVLLDHFDKVDLVEQNEKFLDTATNQYLKEEVDSGRVCNMFATGLQDFTPTKGKYNVIWCQWVLSHLTNSDMVALLRRCASGLAPNGLVCVKESIARQGYIIDQDDSSVTRTESIFERIFNKANMEIVEKNVQTELPQGCFVVKMWALRPKIAH</sequence>
<dbReference type="PANTHER" id="PTHR12753">
    <property type="entry name" value="AD-003 - RELATED"/>
    <property type="match status" value="1"/>
</dbReference>
<reference evidence="13 14" key="1">
    <citation type="journal article" date="2015" name="Genome Biol. Evol.">
        <title>Phylogenomic analyses indicate that early fungi evolved digesting cell walls of algal ancestors of land plants.</title>
        <authorList>
            <person name="Chang Y."/>
            <person name="Wang S."/>
            <person name="Sekimoto S."/>
            <person name="Aerts A.L."/>
            <person name="Choi C."/>
            <person name="Clum A."/>
            <person name="LaButti K.M."/>
            <person name="Lindquist E.A."/>
            <person name="Yee Ngan C."/>
            <person name="Ohm R.A."/>
            <person name="Salamov A.A."/>
            <person name="Grigoriev I.V."/>
            <person name="Spatafora J.W."/>
            <person name="Berbee M.L."/>
        </authorList>
    </citation>
    <scope>NUCLEOTIDE SEQUENCE [LARGE SCALE GENOMIC DNA]</scope>
    <source>
        <strain evidence="13 14">NRRL 1564</strain>
    </source>
</reference>
<dbReference type="EMBL" id="KZ303490">
    <property type="protein sequence ID" value="PIA18475.1"/>
    <property type="molecule type" value="Genomic_DNA"/>
</dbReference>
<dbReference type="GO" id="GO:0071885">
    <property type="term" value="F:N-terminal protein N-methyltransferase activity"/>
    <property type="evidence" value="ECO:0007669"/>
    <property type="project" value="UniProtKB-EC"/>
</dbReference>
<protein>
    <recommendedName>
        <fullName evidence="6">Alpha N-terminal protein methyltransferase 1</fullName>
        <ecNumber evidence="5">2.1.1.244</ecNumber>
    </recommendedName>
    <alternativeName>
        <fullName evidence="11">Translation associated element 1</fullName>
    </alternativeName>
    <alternativeName>
        <fullName evidence="7">X-Pro-Lys N-terminal protein methyltransferase 1</fullName>
    </alternativeName>
</protein>
<comment type="catalytic activity">
    <reaction evidence="10">
        <text>N-terminal L-alanyl-L-prolyl-L-lysyl-[protein] + 3 S-adenosyl-L-methionine = N-terminal N,N,N-trimethyl-L-alanyl-L-prolyl-L-lysyl-[protein] + 3 S-adenosyl-L-homocysteine + 3 H(+)</text>
        <dbReference type="Rhea" id="RHEA:54712"/>
        <dbReference type="Rhea" id="RHEA-COMP:13785"/>
        <dbReference type="Rhea" id="RHEA-COMP:13971"/>
        <dbReference type="ChEBI" id="CHEBI:15378"/>
        <dbReference type="ChEBI" id="CHEBI:57856"/>
        <dbReference type="ChEBI" id="CHEBI:59789"/>
        <dbReference type="ChEBI" id="CHEBI:138057"/>
        <dbReference type="ChEBI" id="CHEBI:138315"/>
        <dbReference type="EC" id="2.1.1.244"/>
    </reaction>
</comment>
<dbReference type="STRING" id="763665.A0A2G5BHK5"/>
<dbReference type="InterPro" id="IPR008576">
    <property type="entry name" value="MeTrfase_NTM1"/>
</dbReference>
<dbReference type="AlphaFoldDB" id="A0A2G5BHK5"/>
<evidence type="ECO:0000256" key="6">
    <source>
        <dbReference type="ARBA" id="ARBA00039449"/>
    </source>
</evidence>
<dbReference type="GO" id="GO:0005737">
    <property type="term" value="C:cytoplasm"/>
    <property type="evidence" value="ECO:0007669"/>
    <property type="project" value="TreeGrafter"/>
</dbReference>
<comment type="catalytic activity">
    <reaction evidence="9">
        <text>N-terminal L-prolyl-L-prolyl-L-lysyl-[protein] + 2 S-adenosyl-L-methionine = N-terminal N,N-dimethyl-L-prolyl-L-prolyl-L-lysyl-[protein] + 2 S-adenosyl-L-homocysteine + 2 H(+)</text>
        <dbReference type="Rhea" id="RHEA:54736"/>
        <dbReference type="Rhea" id="RHEA-COMP:13787"/>
        <dbReference type="Rhea" id="RHEA-COMP:13974"/>
        <dbReference type="ChEBI" id="CHEBI:15378"/>
        <dbReference type="ChEBI" id="CHEBI:57856"/>
        <dbReference type="ChEBI" id="CHEBI:59789"/>
        <dbReference type="ChEBI" id="CHEBI:138059"/>
        <dbReference type="ChEBI" id="CHEBI:138318"/>
        <dbReference type="EC" id="2.1.1.244"/>
    </reaction>
</comment>
<keyword evidence="4 12" id="KW-0949">S-adenosyl-L-methionine</keyword>